<comment type="function">
    <text evidence="7 8">Key enzyme in folate metabolism. Catalyzes an essential reaction for de novo glycine and purine synthesis, and for DNA precursor synthesis.</text>
</comment>
<dbReference type="InterPro" id="IPR001796">
    <property type="entry name" value="DHFR_dom"/>
</dbReference>
<dbReference type="PANTHER" id="PTHR48069">
    <property type="entry name" value="DIHYDROFOLATE REDUCTASE"/>
    <property type="match status" value="1"/>
</dbReference>
<dbReference type="InterPro" id="IPR012259">
    <property type="entry name" value="DHFR"/>
</dbReference>
<dbReference type="PIRSF" id="PIRSF000194">
    <property type="entry name" value="DHFR"/>
    <property type="match status" value="1"/>
</dbReference>
<comment type="caution">
    <text evidence="11">The sequence shown here is derived from an EMBL/GenBank/DDBJ whole genome shotgun (WGS) entry which is preliminary data.</text>
</comment>
<evidence type="ECO:0000313" key="12">
    <source>
        <dbReference type="Proteomes" id="UP000290649"/>
    </source>
</evidence>
<dbReference type="GO" id="GO:0070401">
    <property type="term" value="F:NADP+ binding"/>
    <property type="evidence" value="ECO:0007669"/>
    <property type="project" value="UniProtKB-ARBA"/>
</dbReference>
<comment type="similarity">
    <text evidence="2 8 9">Belongs to the dihydrofolate reductase family.</text>
</comment>
<dbReference type="SUPFAM" id="SSF53597">
    <property type="entry name" value="Dihydrofolate reductase-like"/>
    <property type="match status" value="1"/>
</dbReference>
<dbReference type="RefSeq" id="WP_129078106.1">
    <property type="nucleotide sequence ID" value="NZ_QOUX01000032.1"/>
</dbReference>
<evidence type="ECO:0000256" key="4">
    <source>
        <dbReference type="ARBA" id="ARBA00022563"/>
    </source>
</evidence>
<gene>
    <name evidence="11" type="ORF">DS745_10050</name>
</gene>
<dbReference type="Proteomes" id="UP000290649">
    <property type="component" value="Unassembled WGS sequence"/>
</dbReference>
<dbReference type="UniPathway" id="UPA00077">
    <property type="reaction ID" value="UER00158"/>
</dbReference>
<sequence>MISLIVAAGENNVIGSDNVMPWHLPADLAYFKKTTTGHAVVMGRKTFESIGKPLPNRKNIILTRDQQFEVEGCDVIHSVEEVFDFEKGQELFIIGGAEVYRQLLPHANKVYLTRIHKSFEGDAFFPELNDGWQLVSTEKHEADEKNPYQYEFQIYEKR</sequence>
<evidence type="ECO:0000256" key="3">
    <source>
        <dbReference type="ARBA" id="ARBA00012856"/>
    </source>
</evidence>
<evidence type="ECO:0000256" key="8">
    <source>
        <dbReference type="PIRNR" id="PIRNR000194"/>
    </source>
</evidence>
<proteinExistence type="inferred from homology"/>
<organism evidence="11 12">
    <name type="scientific">Anaerobacillus alkaliphilus</name>
    <dbReference type="NCBI Taxonomy" id="1548597"/>
    <lineage>
        <taxon>Bacteria</taxon>
        <taxon>Bacillati</taxon>
        <taxon>Bacillota</taxon>
        <taxon>Bacilli</taxon>
        <taxon>Bacillales</taxon>
        <taxon>Bacillaceae</taxon>
        <taxon>Anaerobacillus</taxon>
    </lineage>
</organism>
<dbReference type="PROSITE" id="PS00075">
    <property type="entry name" value="DHFR_1"/>
    <property type="match status" value="1"/>
</dbReference>
<dbReference type="GO" id="GO:0046452">
    <property type="term" value="P:dihydrofolate metabolic process"/>
    <property type="evidence" value="ECO:0007669"/>
    <property type="project" value="TreeGrafter"/>
</dbReference>
<evidence type="ECO:0000256" key="2">
    <source>
        <dbReference type="ARBA" id="ARBA00009539"/>
    </source>
</evidence>
<keyword evidence="4 8" id="KW-0554">One-carbon metabolism</keyword>
<evidence type="ECO:0000256" key="7">
    <source>
        <dbReference type="ARBA" id="ARBA00025067"/>
    </source>
</evidence>
<dbReference type="GO" id="GO:0046655">
    <property type="term" value="P:folic acid metabolic process"/>
    <property type="evidence" value="ECO:0007669"/>
    <property type="project" value="TreeGrafter"/>
</dbReference>
<dbReference type="AlphaFoldDB" id="A0A4Q0VV36"/>
<keyword evidence="6 8" id="KW-0560">Oxidoreductase</keyword>
<dbReference type="CDD" id="cd00209">
    <property type="entry name" value="DHFR"/>
    <property type="match status" value="1"/>
</dbReference>
<dbReference type="PANTHER" id="PTHR48069:SF3">
    <property type="entry name" value="DIHYDROFOLATE REDUCTASE"/>
    <property type="match status" value="1"/>
</dbReference>
<accession>A0A4Q0VV36</accession>
<reference evidence="11 12" key="1">
    <citation type="journal article" date="2019" name="Int. J. Syst. Evol. Microbiol.">
        <title>Anaerobacillus alkaliphilus sp. nov., a novel alkaliphilic and moderately halophilic bacterium.</title>
        <authorList>
            <person name="Borsodi A.K."/>
            <person name="Aszalos J.M."/>
            <person name="Bihari P."/>
            <person name="Nagy I."/>
            <person name="Schumann P."/>
            <person name="Sproer C."/>
            <person name="Kovacs A.L."/>
            <person name="Boka K."/>
            <person name="Dobosy P."/>
            <person name="Ovari M."/>
            <person name="Szili-Kovacs T."/>
            <person name="Toth E."/>
        </authorList>
    </citation>
    <scope>NUCLEOTIDE SEQUENCE [LARGE SCALE GENOMIC DNA]</scope>
    <source>
        <strain evidence="11 12">B16-10</strain>
    </source>
</reference>
<evidence type="ECO:0000256" key="9">
    <source>
        <dbReference type="RuleBase" id="RU004474"/>
    </source>
</evidence>
<dbReference type="Gene3D" id="3.40.430.10">
    <property type="entry name" value="Dihydrofolate Reductase, subunit A"/>
    <property type="match status" value="1"/>
</dbReference>
<dbReference type="GO" id="GO:0004146">
    <property type="term" value="F:dihydrofolate reductase activity"/>
    <property type="evidence" value="ECO:0007669"/>
    <property type="project" value="UniProtKB-EC"/>
</dbReference>
<protein>
    <recommendedName>
        <fullName evidence="3 8">Dihydrofolate reductase</fullName>
        <ecNumber evidence="3 8">1.5.1.3</ecNumber>
    </recommendedName>
</protein>
<dbReference type="EMBL" id="QOUX01000032">
    <property type="protein sequence ID" value="RXJ01807.1"/>
    <property type="molecule type" value="Genomic_DNA"/>
</dbReference>
<dbReference type="InterPro" id="IPR024072">
    <property type="entry name" value="DHFR-like_dom_sf"/>
</dbReference>
<evidence type="ECO:0000256" key="1">
    <source>
        <dbReference type="ARBA" id="ARBA00004903"/>
    </source>
</evidence>
<evidence type="ECO:0000256" key="5">
    <source>
        <dbReference type="ARBA" id="ARBA00022857"/>
    </source>
</evidence>
<evidence type="ECO:0000313" key="11">
    <source>
        <dbReference type="EMBL" id="RXJ01807.1"/>
    </source>
</evidence>
<dbReference type="EC" id="1.5.1.3" evidence="3 8"/>
<evidence type="ECO:0000256" key="6">
    <source>
        <dbReference type="ARBA" id="ARBA00023002"/>
    </source>
</evidence>
<dbReference type="GO" id="GO:0046654">
    <property type="term" value="P:tetrahydrofolate biosynthetic process"/>
    <property type="evidence" value="ECO:0007669"/>
    <property type="project" value="UniProtKB-UniPathway"/>
</dbReference>
<dbReference type="InterPro" id="IPR017925">
    <property type="entry name" value="DHFR_CS"/>
</dbReference>
<feature type="domain" description="DHFR" evidence="10">
    <location>
        <begin position="1"/>
        <end position="157"/>
    </location>
</feature>
<keyword evidence="5 8" id="KW-0521">NADP</keyword>
<name>A0A4Q0VV36_9BACI</name>
<dbReference type="OrthoDB" id="9804315at2"/>
<evidence type="ECO:0000259" key="10">
    <source>
        <dbReference type="PROSITE" id="PS51330"/>
    </source>
</evidence>
<dbReference type="FunFam" id="3.40.430.10:FF:000001">
    <property type="entry name" value="Dihydrofolate reductase"/>
    <property type="match status" value="1"/>
</dbReference>
<dbReference type="PRINTS" id="PR00070">
    <property type="entry name" value="DHFR"/>
</dbReference>
<dbReference type="PROSITE" id="PS51330">
    <property type="entry name" value="DHFR_2"/>
    <property type="match status" value="1"/>
</dbReference>
<comment type="pathway">
    <text evidence="1 8">Cofactor biosynthesis; tetrahydrofolate biosynthesis; 5,6,7,8-tetrahydrofolate from 7,8-dihydrofolate: step 1/1.</text>
</comment>
<dbReference type="GO" id="GO:0006730">
    <property type="term" value="P:one-carbon metabolic process"/>
    <property type="evidence" value="ECO:0007669"/>
    <property type="project" value="UniProtKB-KW"/>
</dbReference>
<keyword evidence="12" id="KW-1185">Reference proteome</keyword>
<comment type="catalytic activity">
    <reaction evidence="8">
        <text>(6S)-5,6,7,8-tetrahydrofolate + NADP(+) = 7,8-dihydrofolate + NADPH + H(+)</text>
        <dbReference type="Rhea" id="RHEA:15009"/>
        <dbReference type="ChEBI" id="CHEBI:15378"/>
        <dbReference type="ChEBI" id="CHEBI:57451"/>
        <dbReference type="ChEBI" id="CHEBI:57453"/>
        <dbReference type="ChEBI" id="CHEBI:57783"/>
        <dbReference type="ChEBI" id="CHEBI:58349"/>
        <dbReference type="EC" id="1.5.1.3"/>
    </reaction>
</comment>
<dbReference type="Pfam" id="PF00186">
    <property type="entry name" value="DHFR_1"/>
    <property type="match status" value="1"/>
</dbReference>
<dbReference type="GO" id="GO:0005829">
    <property type="term" value="C:cytosol"/>
    <property type="evidence" value="ECO:0007669"/>
    <property type="project" value="TreeGrafter"/>
</dbReference>